<evidence type="ECO:0008006" key="5">
    <source>
        <dbReference type="Google" id="ProtNLM"/>
    </source>
</evidence>
<dbReference type="EMBL" id="ABCP01000011">
    <property type="protein sequence ID" value="EDM47963.1"/>
    <property type="molecule type" value="Genomic_DNA"/>
</dbReference>
<gene>
    <name evidence="3" type="ORF">MDG893_15275</name>
</gene>
<dbReference type="Gene3D" id="3.40.190.10">
    <property type="entry name" value="Periplasmic binding protein-like II"/>
    <property type="match status" value="1"/>
</dbReference>
<feature type="signal peptide" evidence="2">
    <location>
        <begin position="1"/>
        <end position="48"/>
    </location>
</feature>
<dbReference type="InterPro" id="IPR042100">
    <property type="entry name" value="Bug_dom1"/>
</dbReference>
<accession>A6F050</accession>
<comment type="caution">
    <text evidence="3">The sequence shown here is derived from an EMBL/GenBank/DDBJ whole genome shotgun (WGS) entry which is preliminary data.</text>
</comment>
<evidence type="ECO:0000313" key="3">
    <source>
        <dbReference type="EMBL" id="EDM47963.1"/>
    </source>
</evidence>
<sequence>MKVLTSKNNKTDREDSTMVKTTKKCIGFLFAMMALAAGGGAFSSSALAQDDSAVADFYKGKTVSVVIRSTPGGGYDFYGRLVARHIGKYIPGNPDVIAVNRPGAGGLVATNYMFNRAPKDGTEILIPARELAVSERLGGSEIRYKTLEFGPLGSVSKSTRVWLAGPDVPVNNLEDLKNYRENHGRDFSFAVSGRSAGSYQLALMLEESGYPVKIITGYEGTSDQTLAVLRDEAQGTINTYGSALDQIKDEGFKVISKLGSHPDIDNVENVKTALTGKWLQVAEVLEGQMLVGRPFFTAPGVPEDRLKALQDAFYKVVQDPEAAEEAKRAGRPWGDYASPAEMTDAYEKLFAAPDEVVELLGTE</sequence>
<protein>
    <recommendedName>
        <fullName evidence="5">Tripartite tricarboxylate transporter substrate binding protein</fullName>
    </recommendedName>
</protein>
<organism evidence="3 4">
    <name type="scientific">Marinobacter algicola DG893</name>
    <dbReference type="NCBI Taxonomy" id="443152"/>
    <lineage>
        <taxon>Bacteria</taxon>
        <taxon>Pseudomonadati</taxon>
        <taxon>Pseudomonadota</taxon>
        <taxon>Gammaproteobacteria</taxon>
        <taxon>Pseudomonadales</taxon>
        <taxon>Marinobacteraceae</taxon>
        <taxon>Marinobacter</taxon>
    </lineage>
</organism>
<name>A6F050_9GAMM</name>
<evidence type="ECO:0000313" key="4">
    <source>
        <dbReference type="Proteomes" id="UP000005856"/>
    </source>
</evidence>
<dbReference type="AlphaFoldDB" id="A6F050"/>
<dbReference type="Pfam" id="PF03401">
    <property type="entry name" value="TctC"/>
    <property type="match status" value="1"/>
</dbReference>
<dbReference type="STRING" id="443152.MDG893_15275"/>
<evidence type="ECO:0000256" key="1">
    <source>
        <dbReference type="ARBA" id="ARBA00006987"/>
    </source>
</evidence>
<keyword evidence="4" id="KW-1185">Reference proteome</keyword>
<reference evidence="3 4" key="1">
    <citation type="submission" date="2007-06" db="EMBL/GenBank/DDBJ databases">
        <authorList>
            <person name="Green D."/>
            <person name="Ferriera S."/>
            <person name="Johnson J."/>
            <person name="Kravitz S."/>
            <person name="Beeson K."/>
            <person name="Sutton G."/>
            <person name="Rogers Y.-H."/>
            <person name="Friedman R."/>
            <person name="Frazier M."/>
            <person name="Venter J.C."/>
        </authorList>
    </citation>
    <scope>NUCLEOTIDE SEQUENCE [LARGE SCALE GENOMIC DNA]</scope>
    <source>
        <strain evidence="3 4">DG893</strain>
    </source>
</reference>
<dbReference type="InterPro" id="IPR005064">
    <property type="entry name" value="BUG"/>
</dbReference>
<feature type="chain" id="PRO_5002696255" description="Tripartite tricarboxylate transporter substrate binding protein" evidence="2">
    <location>
        <begin position="49"/>
        <end position="363"/>
    </location>
</feature>
<evidence type="ECO:0000256" key="2">
    <source>
        <dbReference type="SAM" id="SignalP"/>
    </source>
</evidence>
<proteinExistence type="inferred from homology"/>
<dbReference type="PANTHER" id="PTHR42928">
    <property type="entry name" value="TRICARBOXYLATE-BINDING PROTEIN"/>
    <property type="match status" value="1"/>
</dbReference>
<keyword evidence="2" id="KW-0732">Signal</keyword>
<dbReference type="Proteomes" id="UP000005856">
    <property type="component" value="Unassembled WGS sequence"/>
</dbReference>
<comment type="similarity">
    <text evidence="1">Belongs to the UPF0065 (bug) family.</text>
</comment>
<dbReference type="PANTHER" id="PTHR42928:SF5">
    <property type="entry name" value="BLR1237 PROTEIN"/>
    <property type="match status" value="1"/>
</dbReference>
<dbReference type="Gene3D" id="3.40.190.150">
    <property type="entry name" value="Bordetella uptake gene, domain 1"/>
    <property type="match status" value="1"/>
</dbReference>
<dbReference type="eggNOG" id="COG3181">
    <property type="taxonomic scope" value="Bacteria"/>
</dbReference>